<evidence type="ECO:0000313" key="2">
    <source>
        <dbReference type="EMBL" id="PKX91117.1"/>
    </source>
</evidence>
<keyword evidence="1" id="KW-0732">Signal</keyword>
<dbReference type="OrthoDB" id="4466885at2759"/>
<gene>
    <name evidence="2" type="ORF">P174DRAFT_284701</name>
</gene>
<dbReference type="AlphaFoldDB" id="A0A2I1C0G6"/>
<feature type="chain" id="PRO_5014140443" evidence="1">
    <location>
        <begin position="22"/>
        <end position="76"/>
    </location>
</feature>
<dbReference type="RefSeq" id="XP_024679712.1">
    <property type="nucleotide sequence ID" value="XM_024821561.1"/>
</dbReference>
<name>A0A2I1C0G6_ASPN1</name>
<proteinExistence type="predicted"/>
<feature type="signal peptide" evidence="1">
    <location>
        <begin position="1"/>
        <end position="21"/>
    </location>
</feature>
<organism evidence="2 3">
    <name type="scientific">Aspergillus novofumigatus (strain IBT 16806)</name>
    <dbReference type="NCBI Taxonomy" id="1392255"/>
    <lineage>
        <taxon>Eukaryota</taxon>
        <taxon>Fungi</taxon>
        <taxon>Dikarya</taxon>
        <taxon>Ascomycota</taxon>
        <taxon>Pezizomycotina</taxon>
        <taxon>Eurotiomycetes</taxon>
        <taxon>Eurotiomycetidae</taxon>
        <taxon>Eurotiales</taxon>
        <taxon>Aspergillaceae</taxon>
        <taxon>Aspergillus</taxon>
        <taxon>Aspergillus subgen. Fumigati</taxon>
    </lineage>
</organism>
<accession>A0A2I1C0G6</accession>
<dbReference type="GeneID" id="36528887"/>
<reference evidence="3" key="1">
    <citation type="journal article" date="2018" name="Proc. Natl. Acad. Sci. U.S.A.">
        <title>Linking secondary metabolites to gene clusters through genome sequencing of six diverse Aspergillus species.</title>
        <authorList>
            <person name="Kaerboelling I."/>
            <person name="Vesth T.C."/>
            <person name="Frisvad J.C."/>
            <person name="Nybo J.L."/>
            <person name="Theobald S."/>
            <person name="Kuo A."/>
            <person name="Bowyer P."/>
            <person name="Matsuda Y."/>
            <person name="Mondo S."/>
            <person name="Lyhne E.K."/>
            <person name="Kogle M.E."/>
            <person name="Clum A."/>
            <person name="Lipzen A."/>
            <person name="Salamov A."/>
            <person name="Ngan C.Y."/>
            <person name="Daum C."/>
            <person name="Chiniquy J."/>
            <person name="Barry K."/>
            <person name="LaButti K."/>
            <person name="Haridas S."/>
            <person name="Simmons B.A."/>
            <person name="Magnuson J.K."/>
            <person name="Mortensen U.H."/>
            <person name="Larsen T.O."/>
            <person name="Grigoriev I.V."/>
            <person name="Baker S.E."/>
            <person name="Andersen M.R."/>
        </authorList>
    </citation>
    <scope>NUCLEOTIDE SEQUENCE [LARGE SCALE GENOMIC DNA]</scope>
    <source>
        <strain evidence="3">IBT 16806</strain>
    </source>
</reference>
<dbReference type="Proteomes" id="UP000234474">
    <property type="component" value="Unassembled WGS sequence"/>
</dbReference>
<dbReference type="OMA" id="CPNNCKH"/>
<evidence type="ECO:0000256" key="1">
    <source>
        <dbReference type="SAM" id="SignalP"/>
    </source>
</evidence>
<comment type="caution">
    <text evidence="2">The sequence shown here is derived from an EMBL/GenBank/DDBJ whole genome shotgun (WGS) entry which is preliminary data.</text>
</comment>
<protein>
    <submittedName>
        <fullName evidence="2">Uncharacterized protein</fullName>
    </submittedName>
</protein>
<sequence>MHFSAALFSAMVLFATNQVIGASVEVPRGVGAIQIATSPYYACNCPNNCKHKQGSSCKYYSSSSDKSQVISGMGGL</sequence>
<evidence type="ECO:0000313" key="3">
    <source>
        <dbReference type="Proteomes" id="UP000234474"/>
    </source>
</evidence>
<keyword evidence="3" id="KW-1185">Reference proteome</keyword>
<dbReference type="EMBL" id="MSZS01000007">
    <property type="protein sequence ID" value="PKX91117.1"/>
    <property type="molecule type" value="Genomic_DNA"/>
</dbReference>
<dbReference type="VEuPathDB" id="FungiDB:P174DRAFT_284701"/>